<keyword evidence="1" id="KW-0680">Restriction system</keyword>
<organism evidence="5 6">
    <name type="scientific">Desulfotignum phosphitoxidans DSM 13687</name>
    <dbReference type="NCBI Taxonomy" id="1286635"/>
    <lineage>
        <taxon>Bacteria</taxon>
        <taxon>Pseudomonadati</taxon>
        <taxon>Thermodesulfobacteriota</taxon>
        <taxon>Desulfobacteria</taxon>
        <taxon>Desulfobacterales</taxon>
        <taxon>Desulfobacteraceae</taxon>
        <taxon>Desulfotignum</taxon>
    </lineage>
</organism>
<evidence type="ECO:0000313" key="6">
    <source>
        <dbReference type="Proteomes" id="UP000014216"/>
    </source>
</evidence>
<dbReference type="SUPFAM" id="SSF116734">
    <property type="entry name" value="DNA methylase specificity domain"/>
    <property type="match status" value="1"/>
</dbReference>
<dbReference type="GO" id="GO:0009307">
    <property type="term" value="P:DNA restriction-modification system"/>
    <property type="evidence" value="ECO:0007669"/>
    <property type="project" value="UniProtKB-KW"/>
</dbReference>
<evidence type="ECO:0000256" key="2">
    <source>
        <dbReference type="ARBA" id="ARBA00023125"/>
    </source>
</evidence>
<reference evidence="5 6" key="1">
    <citation type="journal article" date="2013" name="Genome Announc.">
        <title>Draft Genome Sequence of Desulfotignum phosphitoxidans DSM 13687 Strain FiPS-3.</title>
        <authorList>
            <person name="Poehlein A."/>
            <person name="Daniel R."/>
            <person name="Simeonova D.D."/>
        </authorList>
    </citation>
    <scope>NUCLEOTIDE SEQUENCE [LARGE SCALE GENOMIC DNA]</scope>
    <source>
        <strain evidence="5 6">DSM 13687</strain>
    </source>
</reference>
<keyword evidence="5" id="KW-0378">Hydrolase</keyword>
<evidence type="ECO:0000256" key="3">
    <source>
        <dbReference type="SAM" id="Coils"/>
    </source>
</evidence>
<feature type="coiled-coil region" evidence="3">
    <location>
        <begin position="29"/>
        <end position="56"/>
    </location>
</feature>
<name>S0G3D6_9BACT</name>
<comment type="caution">
    <text evidence="5">The sequence shown here is derived from an EMBL/GenBank/DDBJ whole genome shotgun (WGS) entry which is preliminary data.</text>
</comment>
<accession>S0G3D6</accession>
<dbReference type="EMBL" id="APJX01000009">
    <property type="protein sequence ID" value="EMS78296.1"/>
    <property type="molecule type" value="Genomic_DNA"/>
</dbReference>
<keyword evidence="2" id="KW-0238">DNA-binding</keyword>
<feature type="region of interest" description="Disordered" evidence="4">
    <location>
        <begin position="90"/>
        <end position="120"/>
    </location>
</feature>
<evidence type="ECO:0000313" key="5">
    <source>
        <dbReference type="EMBL" id="EMS78296.1"/>
    </source>
</evidence>
<keyword evidence="3" id="KW-0175">Coiled coil</keyword>
<dbReference type="GO" id="GO:0009035">
    <property type="term" value="F:type I site-specific deoxyribonuclease activity"/>
    <property type="evidence" value="ECO:0007669"/>
    <property type="project" value="UniProtKB-EC"/>
</dbReference>
<dbReference type="EC" id="3.1.21.3" evidence="5"/>
<feature type="compositionally biased region" description="Basic and acidic residues" evidence="4">
    <location>
        <begin position="90"/>
        <end position="104"/>
    </location>
</feature>
<keyword evidence="6" id="KW-1185">Reference proteome</keyword>
<evidence type="ECO:0000256" key="4">
    <source>
        <dbReference type="SAM" id="MobiDB-lite"/>
    </source>
</evidence>
<feature type="compositionally biased region" description="Basic and acidic residues" evidence="4">
    <location>
        <begin position="111"/>
        <end position="120"/>
    </location>
</feature>
<dbReference type="GO" id="GO:0003677">
    <property type="term" value="F:DNA binding"/>
    <property type="evidence" value="ECO:0007669"/>
    <property type="project" value="UniProtKB-KW"/>
</dbReference>
<protein>
    <submittedName>
        <fullName evidence="5">Type I restriction enzyme protein HsdS</fullName>
        <ecNumber evidence="5">3.1.21.3</ecNumber>
    </submittedName>
</protein>
<dbReference type="PATRIC" id="fig|1286635.3.peg.3794"/>
<sequence length="120" mass="13636">MSGLNLGIIKDTQINKPPVELQNQFATIVEKVEALKEKYQNSLNDLESLYGALSQKAFKGELDLSRIPITVALKPNDIKMDVPQVRKPDLTVQDESVKTQETREQFLMSGRRTEESRTIF</sequence>
<dbReference type="InterPro" id="IPR044946">
    <property type="entry name" value="Restrct_endonuc_typeI_TRD_sf"/>
</dbReference>
<gene>
    <name evidence="5" type="primary">hsdS</name>
    <name evidence="5" type="ORF">Dpo_9c01280</name>
</gene>
<dbReference type="AlphaFoldDB" id="S0G3D6"/>
<proteinExistence type="predicted"/>
<evidence type="ECO:0000256" key="1">
    <source>
        <dbReference type="ARBA" id="ARBA00022747"/>
    </source>
</evidence>
<dbReference type="Proteomes" id="UP000014216">
    <property type="component" value="Unassembled WGS sequence"/>
</dbReference>
<dbReference type="REBASE" id="65578">
    <property type="entry name" value="S.Dph13687ORF1290P"/>
</dbReference>
<dbReference type="Gene3D" id="3.90.220.20">
    <property type="entry name" value="DNA methylase specificity domains"/>
    <property type="match status" value="2"/>
</dbReference>